<dbReference type="InterPro" id="IPR005856">
    <property type="entry name" value="Cys_synth"/>
</dbReference>
<evidence type="ECO:0000256" key="6">
    <source>
        <dbReference type="ARBA" id="ARBA00022679"/>
    </source>
</evidence>
<dbReference type="InterPro" id="IPR001926">
    <property type="entry name" value="TrpB-like_PALP"/>
</dbReference>
<dbReference type="InterPro" id="IPR001216">
    <property type="entry name" value="P-phosphate_BS"/>
</dbReference>
<dbReference type="EMBL" id="JBAKAR010000005">
    <property type="protein sequence ID" value="MEL0613189.1"/>
    <property type="molecule type" value="Genomic_DNA"/>
</dbReference>
<evidence type="ECO:0000259" key="11">
    <source>
        <dbReference type="Pfam" id="PF00291"/>
    </source>
</evidence>
<evidence type="ECO:0000256" key="7">
    <source>
        <dbReference type="ARBA" id="ARBA00022898"/>
    </source>
</evidence>
<dbReference type="RefSeq" id="WP_341566987.1">
    <property type="nucleotide sequence ID" value="NZ_JBAKAR010000005.1"/>
</dbReference>
<evidence type="ECO:0000256" key="1">
    <source>
        <dbReference type="ARBA" id="ARBA00001933"/>
    </source>
</evidence>
<evidence type="ECO:0000256" key="9">
    <source>
        <dbReference type="ARBA" id="ARBA00047931"/>
    </source>
</evidence>
<evidence type="ECO:0000256" key="2">
    <source>
        <dbReference type="ARBA" id="ARBA00004962"/>
    </source>
</evidence>
<sequence>MSQQVFEDNSLTIGNTPLVRLNKIGNGNIWAKVESRNPAFSVKCRIGANMVWDAEKKGILKEGKSIVEASSGNTGIALCFVAASRGYPITITMPSSMSVERRQVMKALGATIVLTEPAKGMKGAIEKAQEIAQDDSVVLLQQFDNPANPEIHEQTTGPEIWKDTNGEIDILVSGVGTGGTITGISRYIKNTQEKAILSVAVEPSSSPVITQTLNGETPTPAPHKIQGIGAGFIPKNLDLSMLDRVEQVSNEDAIGMAKRLMREEGILCGISCGAAVVAAEKLNQMAEFQDKKIVVILPDSGERYLSTALFEGEFSDNELVQ</sequence>
<comment type="catalytic activity">
    <reaction evidence="9 10">
        <text>O-acetyl-L-serine + hydrogen sulfide = L-cysteine + acetate</text>
        <dbReference type="Rhea" id="RHEA:14829"/>
        <dbReference type="ChEBI" id="CHEBI:29919"/>
        <dbReference type="ChEBI" id="CHEBI:30089"/>
        <dbReference type="ChEBI" id="CHEBI:35235"/>
        <dbReference type="ChEBI" id="CHEBI:58340"/>
        <dbReference type="EC" id="2.5.1.47"/>
    </reaction>
</comment>
<feature type="domain" description="Tryptophan synthase beta chain-like PALP" evidence="11">
    <location>
        <begin position="11"/>
        <end position="299"/>
    </location>
</feature>
<proteinExistence type="inferred from homology"/>
<comment type="similarity">
    <text evidence="3 10">Belongs to the cysteine synthase/cystathionine beta-synthase family.</text>
</comment>
<evidence type="ECO:0000313" key="13">
    <source>
        <dbReference type="Proteomes" id="UP001379949"/>
    </source>
</evidence>
<comment type="caution">
    <text evidence="12">The sequence shown here is derived from an EMBL/GenBank/DDBJ whole genome shotgun (WGS) entry which is preliminary data.</text>
</comment>
<dbReference type="NCBIfam" id="TIGR01139">
    <property type="entry name" value="cysK"/>
    <property type="match status" value="1"/>
</dbReference>
<evidence type="ECO:0000256" key="5">
    <source>
        <dbReference type="ARBA" id="ARBA00022605"/>
    </source>
</evidence>
<evidence type="ECO:0000313" key="12">
    <source>
        <dbReference type="EMBL" id="MEL0613189.1"/>
    </source>
</evidence>
<dbReference type="PROSITE" id="PS00901">
    <property type="entry name" value="CYS_SYNTHASE"/>
    <property type="match status" value="1"/>
</dbReference>
<keyword evidence="6 10" id="KW-0808">Transferase</keyword>
<accession>A0ABU9G3W7</accession>
<dbReference type="InterPro" id="IPR036052">
    <property type="entry name" value="TrpB-like_PALP_sf"/>
</dbReference>
<organism evidence="12 13">
    <name type="scientific">Marinomonas arenicola</name>
    <dbReference type="NCBI Taxonomy" id="569601"/>
    <lineage>
        <taxon>Bacteria</taxon>
        <taxon>Pseudomonadati</taxon>
        <taxon>Pseudomonadota</taxon>
        <taxon>Gammaproteobacteria</taxon>
        <taxon>Oceanospirillales</taxon>
        <taxon>Oceanospirillaceae</taxon>
        <taxon>Marinomonas</taxon>
    </lineage>
</organism>
<dbReference type="InterPro" id="IPR050214">
    <property type="entry name" value="Cys_Synth/Cystath_Beta-Synth"/>
</dbReference>
<keyword evidence="8 10" id="KW-0198">Cysteine biosynthesis</keyword>
<comment type="pathway">
    <text evidence="2">Amino-acid biosynthesis; L-cysteine biosynthesis; L-cysteine from L-serine: step 2/2.</text>
</comment>
<dbReference type="Proteomes" id="UP001379949">
    <property type="component" value="Unassembled WGS sequence"/>
</dbReference>
<dbReference type="Pfam" id="PF00291">
    <property type="entry name" value="PALP"/>
    <property type="match status" value="1"/>
</dbReference>
<reference evidence="12 13" key="1">
    <citation type="submission" date="2024-02" db="EMBL/GenBank/DDBJ databases">
        <title>Bacteria isolated from the canopy kelp, Nereocystis luetkeana.</title>
        <authorList>
            <person name="Pfister C.A."/>
            <person name="Younker I.T."/>
            <person name="Light S.H."/>
        </authorList>
    </citation>
    <scope>NUCLEOTIDE SEQUENCE [LARGE SCALE GENOMIC DNA]</scope>
    <source>
        <strain evidence="12 13">TI.4.07</strain>
    </source>
</reference>
<dbReference type="Gene3D" id="3.40.50.1100">
    <property type="match status" value="2"/>
</dbReference>
<evidence type="ECO:0000256" key="10">
    <source>
        <dbReference type="RuleBase" id="RU003985"/>
    </source>
</evidence>
<dbReference type="PANTHER" id="PTHR10314">
    <property type="entry name" value="CYSTATHIONINE BETA-SYNTHASE"/>
    <property type="match status" value="1"/>
</dbReference>
<keyword evidence="13" id="KW-1185">Reference proteome</keyword>
<evidence type="ECO:0000256" key="3">
    <source>
        <dbReference type="ARBA" id="ARBA00007103"/>
    </source>
</evidence>
<evidence type="ECO:0000256" key="4">
    <source>
        <dbReference type="ARBA" id="ARBA00012681"/>
    </source>
</evidence>
<dbReference type="EC" id="2.5.1.47" evidence="4 10"/>
<dbReference type="GO" id="GO:0004124">
    <property type="term" value="F:cysteine synthase activity"/>
    <property type="evidence" value="ECO:0007669"/>
    <property type="project" value="UniProtKB-EC"/>
</dbReference>
<keyword evidence="7 10" id="KW-0663">Pyridoxal phosphate</keyword>
<dbReference type="NCBIfam" id="TIGR01136">
    <property type="entry name" value="cysKM"/>
    <property type="match status" value="1"/>
</dbReference>
<gene>
    <name evidence="12" type="primary">cysK</name>
    <name evidence="12" type="ORF">V6242_08525</name>
</gene>
<name>A0ABU9G3W7_9GAMM</name>
<protein>
    <recommendedName>
        <fullName evidence="4 10">Cysteine synthase</fullName>
        <ecNumber evidence="4 10">2.5.1.47</ecNumber>
    </recommendedName>
</protein>
<comment type="cofactor">
    <cofactor evidence="1 10">
        <name>pyridoxal 5'-phosphate</name>
        <dbReference type="ChEBI" id="CHEBI:597326"/>
    </cofactor>
</comment>
<evidence type="ECO:0000256" key="8">
    <source>
        <dbReference type="ARBA" id="ARBA00023192"/>
    </source>
</evidence>
<dbReference type="SUPFAM" id="SSF53686">
    <property type="entry name" value="Tryptophan synthase beta subunit-like PLP-dependent enzymes"/>
    <property type="match status" value="1"/>
</dbReference>
<dbReference type="InterPro" id="IPR005859">
    <property type="entry name" value="CysK"/>
</dbReference>
<keyword evidence="5 10" id="KW-0028">Amino-acid biosynthesis</keyword>
<dbReference type="CDD" id="cd01561">
    <property type="entry name" value="CBS_like"/>
    <property type="match status" value="1"/>
</dbReference>